<feature type="region of interest" description="Disordered" evidence="1">
    <location>
        <begin position="32"/>
        <end position="72"/>
    </location>
</feature>
<name>A0A438IC29_VITVI</name>
<evidence type="ECO:0000313" key="4">
    <source>
        <dbReference type="Proteomes" id="UP000288805"/>
    </source>
</evidence>
<keyword evidence="2" id="KW-0812">Transmembrane</keyword>
<dbReference type="EMBL" id="QGNW01000123">
    <property type="protein sequence ID" value="RVW94270.1"/>
    <property type="molecule type" value="Genomic_DNA"/>
</dbReference>
<keyword evidence="2" id="KW-0472">Membrane</keyword>
<sequence length="200" mass="22849">MGATRREHAPLPFLFHKGGRAFGVADGTRYGGLAEEDQKQRAEQKKKEKEGDFGMRKRRRKREEGDRERGVFSEKRGHPCGGFFWDLEEKEGRTEREGYRGNEQESGITQQRGCISHALDLSEKEFVRSIILPWRVYAVLLALLAISMLHTIVLASHGHGGHHYDQRNHGPGSPMSFQCPSQCSKRCSKTQHYKPCTFFC</sequence>
<proteinExistence type="predicted"/>
<evidence type="ECO:0000256" key="1">
    <source>
        <dbReference type="SAM" id="MobiDB-lite"/>
    </source>
</evidence>
<evidence type="ECO:0000256" key="2">
    <source>
        <dbReference type="SAM" id="Phobius"/>
    </source>
</evidence>
<protein>
    <submittedName>
        <fullName evidence="3">Gibberellin-regulated protein 4</fullName>
    </submittedName>
</protein>
<keyword evidence="2" id="KW-1133">Transmembrane helix</keyword>
<gene>
    <name evidence="3" type="primary">GASA4_3</name>
    <name evidence="3" type="ORF">CK203_034755</name>
</gene>
<feature type="compositionally biased region" description="Basic and acidic residues" evidence="1">
    <location>
        <begin position="36"/>
        <end position="55"/>
    </location>
</feature>
<evidence type="ECO:0000313" key="3">
    <source>
        <dbReference type="EMBL" id="RVW94270.1"/>
    </source>
</evidence>
<feature type="transmembrane region" description="Helical" evidence="2">
    <location>
        <begin position="134"/>
        <end position="155"/>
    </location>
</feature>
<feature type="compositionally biased region" description="Basic and acidic residues" evidence="1">
    <location>
        <begin position="62"/>
        <end position="72"/>
    </location>
</feature>
<organism evidence="3 4">
    <name type="scientific">Vitis vinifera</name>
    <name type="common">Grape</name>
    <dbReference type="NCBI Taxonomy" id="29760"/>
    <lineage>
        <taxon>Eukaryota</taxon>
        <taxon>Viridiplantae</taxon>
        <taxon>Streptophyta</taxon>
        <taxon>Embryophyta</taxon>
        <taxon>Tracheophyta</taxon>
        <taxon>Spermatophyta</taxon>
        <taxon>Magnoliopsida</taxon>
        <taxon>eudicotyledons</taxon>
        <taxon>Gunneridae</taxon>
        <taxon>Pentapetalae</taxon>
        <taxon>rosids</taxon>
        <taxon>Vitales</taxon>
        <taxon>Vitaceae</taxon>
        <taxon>Viteae</taxon>
        <taxon>Vitis</taxon>
    </lineage>
</organism>
<comment type="caution">
    <text evidence="3">The sequence shown here is derived from an EMBL/GenBank/DDBJ whole genome shotgun (WGS) entry which is preliminary data.</text>
</comment>
<dbReference type="Proteomes" id="UP000288805">
    <property type="component" value="Unassembled WGS sequence"/>
</dbReference>
<dbReference type="AlphaFoldDB" id="A0A438IC29"/>
<accession>A0A438IC29</accession>
<reference evidence="3 4" key="1">
    <citation type="journal article" date="2018" name="PLoS Genet.">
        <title>Population sequencing reveals clonal diversity and ancestral inbreeding in the grapevine cultivar Chardonnay.</title>
        <authorList>
            <person name="Roach M.J."/>
            <person name="Johnson D.L."/>
            <person name="Bohlmann J."/>
            <person name="van Vuuren H.J."/>
            <person name="Jones S.J."/>
            <person name="Pretorius I.S."/>
            <person name="Schmidt S.A."/>
            <person name="Borneman A.R."/>
        </authorList>
    </citation>
    <scope>NUCLEOTIDE SEQUENCE [LARGE SCALE GENOMIC DNA]</scope>
    <source>
        <strain evidence="4">cv. Chardonnay</strain>
        <tissue evidence="3">Leaf</tissue>
    </source>
</reference>